<evidence type="ECO:0000256" key="1">
    <source>
        <dbReference type="ARBA" id="ARBA00022801"/>
    </source>
</evidence>
<keyword evidence="1" id="KW-0378">Hydrolase</keyword>
<keyword evidence="2" id="KW-0547">Nucleotide-binding</keyword>
<keyword evidence="2" id="KW-0067">ATP-binding</keyword>
<dbReference type="AlphaFoldDB" id="A0A0B1RS77"/>
<name>A0A0B1RS77_OESDE</name>
<dbReference type="GO" id="GO:0005737">
    <property type="term" value="C:cytoplasm"/>
    <property type="evidence" value="ECO:0007669"/>
    <property type="project" value="TreeGrafter"/>
</dbReference>
<keyword evidence="4" id="KW-1185">Reference proteome</keyword>
<organism evidence="3 4">
    <name type="scientific">Oesophagostomum dentatum</name>
    <name type="common">Nodular worm</name>
    <dbReference type="NCBI Taxonomy" id="61180"/>
    <lineage>
        <taxon>Eukaryota</taxon>
        <taxon>Metazoa</taxon>
        <taxon>Ecdysozoa</taxon>
        <taxon>Nematoda</taxon>
        <taxon>Chromadorea</taxon>
        <taxon>Rhabditida</taxon>
        <taxon>Rhabditina</taxon>
        <taxon>Rhabditomorpha</taxon>
        <taxon>Strongyloidea</taxon>
        <taxon>Strongylidae</taxon>
        <taxon>Oesophagostomum</taxon>
    </lineage>
</organism>
<evidence type="ECO:0000313" key="3">
    <source>
        <dbReference type="EMBL" id="KHJ75494.1"/>
    </source>
</evidence>
<dbReference type="InterPro" id="IPR052431">
    <property type="entry name" value="SKI2_subfamily_helicases"/>
</dbReference>
<dbReference type="GO" id="GO:0016787">
    <property type="term" value="F:hydrolase activity"/>
    <property type="evidence" value="ECO:0007669"/>
    <property type="project" value="UniProtKB-KW"/>
</dbReference>
<dbReference type="GO" id="GO:0004386">
    <property type="term" value="F:helicase activity"/>
    <property type="evidence" value="ECO:0007669"/>
    <property type="project" value="UniProtKB-KW"/>
</dbReference>
<protein>
    <submittedName>
        <fullName evidence="3">Uncharacterized protein</fullName>
    </submittedName>
</protein>
<evidence type="ECO:0000313" key="4">
    <source>
        <dbReference type="Proteomes" id="UP000053660"/>
    </source>
</evidence>
<sequence>MIRETTDRNKLKLKMITVLANLFTRERLPHSFQFDDKTSYPAESRNLVFLTGLPSEMQKLVDDYNAFAVPLYQKFMAAAASDHKLVAPEFAVSHQEVQDLFLKNELASPVFEGYSPDSSFLPVLTFDERDHRGRKIWYNAFAVAFFIHESRQKLISINQLRISNMWYLLHDFIAILQRLADGLEAVARQQDPVAELLRDIYDEYYSKFCSAFGMRAKN</sequence>
<proteinExistence type="predicted"/>
<accession>A0A0B1RS77</accession>
<dbReference type="PANTHER" id="PTHR44533">
    <property type="entry name" value="DEAD/H RNA HELICASE, PUTATIVE-RELATED"/>
    <property type="match status" value="1"/>
</dbReference>
<gene>
    <name evidence="3" type="ORF">OESDEN_24890</name>
</gene>
<evidence type="ECO:0000256" key="2">
    <source>
        <dbReference type="ARBA" id="ARBA00022806"/>
    </source>
</evidence>
<dbReference type="EMBL" id="KN612692">
    <property type="protein sequence ID" value="KHJ75494.1"/>
    <property type="molecule type" value="Genomic_DNA"/>
</dbReference>
<reference evidence="3 4" key="1">
    <citation type="submission" date="2014-03" db="EMBL/GenBank/DDBJ databases">
        <title>Draft genome of the hookworm Oesophagostomum dentatum.</title>
        <authorList>
            <person name="Mitreva M."/>
        </authorList>
    </citation>
    <scope>NUCLEOTIDE SEQUENCE [LARGE SCALE GENOMIC DNA]</scope>
    <source>
        <strain evidence="3 4">OD-Hann</strain>
    </source>
</reference>
<keyword evidence="2" id="KW-0347">Helicase</keyword>
<dbReference type="Proteomes" id="UP000053660">
    <property type="component" value="Unassembled WGS sequence"/>
</dbReference>
<dbReference type="OrthoDB" id="64767at2759"/>
<dbReference type="PANTHER" id="PTHR44533:SF4">
    <property type="entry name" value="DEAD_H RNA HELICASE, PUTATIVE-RELATED"/>
    <property type="match status" value="1"/>
</dbReference>